<keyword evidence="6" id="KW-1185">Reference proteome</keyword>
<dbReference type="REBASE" id="260166">
    <property type="entry name" value="Csp2610ORF20250P"/>
</dbReference>
<dbReference type="RefSeq" id="WP_103321864.1">
    <property type="nucleotide sequence ID" value="NZ_PPTF01000098.1"/>
</dbReference>
<dbReference type="InterPro" id="IPR001650">
    <property type="entry name" value="Helicase_C-like"/>
</dbReference>
<dbReference type="InterPro" id="IPR039442">
    <property type="entry name" value="Mrr-like_dom"/>
</dbReference>
<dbReference type="InterPro" id="IPR011335">
    <property type="entry name" value="Restrct_endonuc-II-like"/>
</dbReference>
<reference evidence="5 6" key="1">
    <citation type="submission" date="2018-01" db="EMBL/GenBank/DDBJ databases">
        <title>Genomic Sequence of Chromobacterium MWU13-2610 from wild cranberry bogs within the Cape Cod National Seashore.</title>
        <authorList>
            <person name="O'Hara-Hanley K."/>
            <person name="Soby S."/>
            <person name="Harrison A."/>
        </authorList>
    </citation>
    <scope>NUCLEOTIDE SEQUENCE [LARGE SCALE GENOMIC DNA]</scope>
    <source>
        <strain evidence="5 6">MWU13-2610</strain>
    </source>
</reference>
<dbReference type="SUPFAM" id="SSF52540">
    <property type="entry name" value="P-loop containing nucleoside triphosphate hydrolases"/>
    <property type="match status" value="2"/>
</dbReference>
<keyword evidence="2" id="KW-0680">Restriction system</keyword>
<dbReference type="Pfam" id="PF13156">
    <property type="entry name" value="Mrr_cat_2"/>
    <property type="match status" value="1"/>
</dbReference>
<dbReference type="InterPro" id="IPR029063">
    <property type="entry name" value="SAM-dependent_MTases_sf"/>
</dbReference>
<dbReference type="Pfam" id="PF18135">
    <property type="entry name" value="Type_ISP_C"/>
    <property type="match status" value="1"/>
</dbReference>
<dbReference type="PANTHER" id="PTHR47396">
    <property type="entry name" value="TYPE I RESTRICTION ENZYME ECOKI R PROTEIN"/>
    <property type="match status" value="1"/>
</dbReference>
<dbReference type="Proteomes" id="UP000236416">
    <property type="component" value="Unassembled WGS sequence"/>
</dbReference>
<accession>A0A2K4MII5</accession>
<dbReference type="SMART" id="SM00490">
    <property type="entry name" value="HELICc"/>
    <property type="match status" value="1"/>
</dbReference>
<dbReference type="InterPro" id="IPR050742">
    <property type="entry name" value="Helicase_Restrict-Modif_Enz"/>
</dbReference>
<dbReference type="Pfam" id="PF00271">
    <property type="entry name" value="Helicase_C"/>
    <property type="match status" value="1"/>
</dbReference>
<dbReference type="InterPro" id="IPR011856">
    <property type="entry name" value="tRNA_endonuc-like_dom_sf"/>
</dbReference>
<proteinExistence type="inferred from homology"/>
<dbReference type="CDD" id="cd22333">
    <property type="entry name" value="LlaBIII_nuclease-like"/>
    <property type="match status" value="1"/>
</dbReference>
<dbReference type="Pfam" id="PF04851">
    <property type="entry name" value="ResIII"/>
    <property type="match status" value="1"/>
</dbReference>
<dbReference type="Gene3D" id="3.40.50.300">
    <property type="entry name" value="P-loop containing nucleotide triphosphate hydrolases"/>
    <property type="match status" value="2"/>
</dbReference>
<dbReference type="InterPro" id="IPR003356">
    <property type="entry name" value="DNA_methylase_A-5"/>
</dbReference>
<dbReference type="InterPro" id="IPR002052">
    <property type="entry name" value="DNA_methylase_N6_adenine_CS"/>
</dbReference>
<dbReference type="GO" id="GO:0005829">
    <property type="term" value="C:cytosol"/>
    <property type="evidence" value="ECO:0007669"/>
    <property type="project" value="TreeGrafter"/>
</dbReference>
<evidence type="ECO:0000259" key="3">
    <source>
        <dbReference type="PROSITE" id="PS51192"/>
    </source>
</evidence>
<sequence length="1647" mass="184115">MSALQNLLASFRNAAVTEREKGTYFEELIICYLKNEATYRDLYSDVWTFAEWAEQYGHGWNKKDTGIDLVARTTEGEYHAIQCKFYAEDYKVQKSDIDSFFTASGKHPFSRRLIVTTTNNWGPNAEDALIGQQPPVTKLDLQALEDSQIDWSQYASKQAVVLKPKKQLRDHQIRALARVEAGLATAERGKLIMACGTGKTFTSLKIAEKLVGAGKRVLFLVPSLSLLSQTLTEWTQESDTPLHSFAVCSDSDVGKRRKKDDDVVQTLAHELRYPATTDAARLATEMAKRHDNEHMSVVFSTYHSIDVISRAQLEHGLADFDLIICDEAHRTTGATFDGEEESAFVRVHDGAYIRAAKRLYMTATPRIYGDSAKVTAEKGDVTLCSMDDDTLFGKELFVITFSEAVKAGLLVDYKVLVLAMDEAHISRSLQNLLKDDDNQIKVEDAAKIVGCWKALSKQDTREDLGDDAAAMRRAVAFCQVIEYQSNAKTHKISSKKIADMFSAVVEEYKASNPDEDCATLMCEADHIDGGMNAGEKESKLAWLKSPVPDDTCRILSNVRCLSEGVDVPALDAVLFLTPRSSQVDVVQSVGRVMRLAEGKKRGYVILPVVIPAGMAPDEALNDNKTYKVVWQVLQALRSHDDRFDAMINKLDLVGNDTSKMEVIAVTEKVQKKADKNAAAASLSKGKGTYGIGSIAKVEDGQNNPVQQTLEFEIGEIERAIFAKVVQKCGNRHHWEDWANDIAKIARTHITRITEIVNNDSNHDEQVAFEGLVAELRDDLNDSITREEVIEMLAQHLITKPVFDALFADYSFASHNPMSKAMQNVLDRLHEHRLVKEADTLEKFYASVKLRAEGIDKAEGKQKIIVELYDKFFRNAFPRMTERLGIVYTPVEVVDFIIHSVEHILQSQFGQSLASDGVHIIDPFTGTGTFITRLMQSGIISPEQLKKKFKGEIHANELVLLAYYIAAINIEAVYHGIVGGDYVPFDGICLTDTFQMYEKEDLVDQVLFQNSARRKRQKALDIRVIIGNPPYSKGQGEANDNNANLAYPCLDAKIRDTYAARSNGQNKNGLYNNYVRAIRWASDRIGDSGIIGFVTNGGWIDGIAESGIRRCLVDEFSSLYVFHLRGNQYTSGDRSRREGGKIFGSGSRAPIAISLLVKNPAASQLGTVHFHDIGDYLSREEKLERISRLCSVAGITEAQGWQFITPDEHGDWLKQRDSSVDGFISLGDKRDDTALTLFANYSSGVKTQRDAWCFNASKSQAAENIERMISFYNTELKRFNQGREELSKKERETILDSVINNDPTKISWTRALKQELAKGRTLSFDSGSVVTGLYRPFFKQGMYYSRKLNEMVYQMPRIFPNDAAKNLVIAVSAPGFTTGFCALMADVPPELCVAAMKGGTQCFPLYLYDEDDKPASFVPEQQGLFDTKPVTATSVGGIRRDAITDEGLAHFVAAYPGESISKEDIFYYVYGLLHSPDYRERFADNLGKELPRIPCVKGAANFWAFSQAGRKLAELHLNYETVPMYEGVKVDTGGKPLMAADYRVEQMKYGKKGKDKDLTTLHYNSRITVTSIPLEAYEYVVNGKPALNWVVERQCVKRDKDSGIVNDANDWAIETMNNPRYPLELFLRVITVSLETMKIVKALPPLDL</sequence>
<dbReference type="Gene3D" id="3.40.50.150">
    <property type="entry name" value="Vaccinia Virus protein VP39"/>
    <property type="match status" value="1"/>
</dbReference>
<dbReference type="Pfam" id="PF02384">
    <property type="entry name" value="N6_Mtase"/>
    <property type="match status" value="1"/>
</dbReference>
<dbReference type="InterPro" id="IPR006935">
    <property type="entry name" value="Helicase/UvrB_N"/>
</dbReference>
<gene>
    <name evidence="5" type="ORF">C2134_20250</name>
</gene>
<dbReference type="GO" id="GO:0008170">
    <property type="term" value="F:N-methyltransferase activity"/>
    <property type="evidence" value="ECO:0007669"/>
    <property type="project" value="InterPro"/>
</dbReference>
<dbReference type="SUPFAM" id="SSF53335">
    <property type="entry name" value="S-adenosyl-L-methionine-dependent methyltransferases"/>
    <property type="match status" value="1"/>
</dbReference>
<evidence type="ECO:0000259" key="4">
    <source>
        <dbReference type="PROSITE" id="PS51194"/>
    </source>
</evidence>
<dbReference type="EMBL" id="PPTF01000098">
    <property type="protein sequence ID" value="POA96878.1"/>
    <property type="molecule type" value="Genomic_DNA"/>
</dbReference>
<organism evidence="5 6">
    <name type="scientific">Chromobacterium sinusclupearum</name>
    <dbReference type="NCBI Taxonomy" id="2077146"/>
    <lineage>
        <taxon>Bacteria</taxon>
        <taxon>Pseudomonadati</taxon>
        <taxon>Pseudomonadota</taxon>
        <taxon>Betaproteobacteria</taxon>
        <taxon>Neisseriales</taxon>
        <taxon>Chromobacteriaceae</taxon>
        <taxon>Chromobacterium</taxon>
    </lineage>
</organism>
<comment type="caution">
    <text evidence="5">The sequence shown here is derived from an EMBL/GenBank/DDBJ whole genome shotgun (WGS) entry which is preliminary data.</text>
</comment>
<dbReference type="PROSITE" id="PS51192">
    <property type="entry name" value="HELICASE_ATP_BIND_1"/>
    <property type="match status" value="1"/>
</dbReference>
<dbReference type="CDD" id="cd18785">
    <property type="entry name" value="SF2_C"/>
    <property type="match status" value="1"/>
</dbReference>
<dbReference type="GO" id="GO:0032259">
    <property type="term" value="P:methylation"/>
    <property type="evidence" value="ECO:0007669"/>
    <property type="project" value="InterPro"/>
</dbReference>
<dbReference type="InterPro" id="IPR041635">
    <property type="entry name" value="Type_ISP_LLaBIII_C"/>
</dbReference>
<dbReference type="Gene3D" id="3.40.1350.10">
    <property type="match status" value="1"/>
</dbReference>
<dbReference type="GO" id="GO:0009307">
    <property type="term" value="P:DNA restriction-modification system"/>
    <property type="evidence" value="ECO:0007669"/>
    <property type="project" value="UniProtKB-KW"/>
</dbReference>
<evidence type="ECO:0000313" key="6">
    <source>
        <dbReference type="Proteomes" id="UP000236416"/>
    </source>
</evidence>
<dbReference type="Pfam" id="PF22240">
    <property type="entry name" value="ISP_coupler"/>
    <property type="match status" value="1"/>
</dbReference>
<dbReference type="PROSITE" id="PS00092">
    <property type="entry name" value="N6_MTASE"/>
    <property type="match status" value="1"/>
</dbReference>
<dbReference type="SMART" id="SM00487">
    <property type="entry name" value="DEXDc"/>
    <property type="match status" value="1"/>
</dbReference>
<dbReference type="InterPro" id="IPR053980">
    <property type="entry name" value="ISP_coupler"/>
</dbReference>
<dbReference type="GO" id="GO:0005524">
    <property type="term" value="F:ATP binding"/>
    <property type="evidence" value="ECO:0007669"/>
    <property type="project" value="InterPro"/>
</dbReference>
<evidence type="ECO:0000256" key="1">
    <source>
        <dbReference type="ARBA" id="ARBA00006594"/>
    </source>
</evidence>
<dbReference type="PANTHER" id="PTHR47396:SF1">
    <property type="entry name" value="ATP-DEPENDENT HELICASE IRC3-RELATED"/>
    <property type="match status" value="1"/>
</dbReference>
<dbReference type="GO" id="GO:0003677">
    <property type="term" value="F:DNA binding"/>
    <property type="evidence" value="ECO:0007669"/>
    <property type="project" value="InterPro"/>
</dbReference>
<protein>
    <submittedName>
        <fullName evidence="5">Damage-inducible protein</fullName>
    </submittedName>
</protein>
<comment type="similarity">
    <text evidence="1">Belongs to the N(4)/N(6)-methyltransferase family.</text>
</comment>
<dbReference type="GO" id="GO:0016787">
    <property type="term" value="F:hydrolase activity"/>
    <property type="evidence" value="ECO:0007669"/>
    <property type="project" value="InterPro"/>
</dbReference>
<evidence type="ECO:0000256" key="2">
    <source>
        <dbReference type="ARBA" id="ARBA00022747"/>
    </source>
</evidence>
<dbReference type="PROSITE" id="PS51194">
    <property type="entry name" value="HELICASE_CTER"/>
    <property type="match status" value="1"/>
</dbReference>
<evidence type="ECO:0000313" key="5">
    <source>
        <dbReference type="EMBL" id="POA96878.1"/>
    </source>
</evidence>
<name>A0A2K4MII5_9NEIS</name>
<dbReference type="PRINTS" id="PR00507">
    <property type="entry name" value="N12N6MTFRASE"/>
</dbReference>
<dbReference type="SUPFAM" id="SSF52980">
    <property type="entry name" value="Restriction endonuclease-like"/>
    <property type="match status" value="1"/>
</dbReference>
<dbReference type="InterPro" id="IPR014001">
    <property type="entry name" value="Helicase_ATP-bd"/>
</dbReference>
<feature type="domain" description="Helicase C-terminal" evidence="4">
    <location>
        <begin position="470"/>
        <end position="651"/>
    </location>
</feature>
<feature type="domain" description="Helicase ATP-binding" evidence="3">
    <location>
        <begin position="180"/>
        <end position="383"/>
    </location>
</feature>
<dbReference type="InterPro" id="IPR027417">
    <property type="entry name" value="P-loop_NTPase"/>
</dbReference>